<organism evidence="1 2">
    <name type="scientific">Rhododendron molle</name>
    <name type="common">Chinese azalea</name>
    <name type="synonym">Azalea mollis</name>
    <dbReference type="NCBI Taxonomy" id="49168"/>
    <lineage>
        <taxon>Eukaryota</taxon>
        <taxon>Viridiplantae</taxon>
        <taxon>Streptophyta</taxon>
        <taxon>Embryophyta</taxon>
        <taxon>Tracheophyta</taxon>
        <taxon>Spermatophyta</taxon>
        <taxon>Magnoliopsida</taxon>
        <taxon>eudicotyledons</taxon>
        <taxon>Gunneridae</taxon>
        <taxon>Pentapetalae</taxon>
        <taxon>asterids</taxon>
        <taxon>Ericales</taxon>
        <taxon>Ericaceae</taxon>
        <taxon>Ericoideae</taxon>
        <taxon>Rhodoreae</taxon>
        <taxon>Rhododendron</taxon>
    </lineage>
</organism>
<comment type="caution">
    <text evidence="1">The sequence shown here is derived from an EMBL/GenBank/DDBJ whole genome shotgun (WGS) entry which is preliminary data.</text>
</comment>
<proteinExistence type="predicted"/>
<evidence type="ECO:0000313" key="2">
    <source>
        <dbReference type="Proteomes" id="UP001062846"/>
    </source>
</evidence>
<evidence type="ECO:0000313" key="1">
    <source>
        <dbReference type="EMBL" id="KAI8543777.1"/>
    </source>
</evidence>
<keyword evidence="2" id="KW-1185">Reference proteome</keyword>
<accession>A0ACC0MTG6</accession>
<dbReference type="EMBL" id="CM046395">
    <property type="protein sequence ID" value="KAI8543777.1"/>
    <property type="molecule type" value="Genomic_DNA"/>
</dbReference>
<name>A0ACC0MTG6_RHOML</name>
<gene>
    <name evidence="1" type="ORF">RHMOL_Rhmol08G0244700</name>
</gene>
<dbReference type="Proteomes" id="UP001062846">
    <property type="component" value="Chromosome 8"/>
</dbReference>
<protein>
    <submittedName>
        <fullName evidence="1">Uncharacterized protein</fullName>
    </submittedName>
</protein>
<sequence>MKAIAGQLEKLFNRNDDNPRSDVSSGQSCTLSDYEDYIEDSQSCYSFEEAMAMMLSISNDIEMPKNLQGSILLDQTYAVPSTDHNL</sequence>
<reference evidence="1" key="1">
    <citation type="submission" date="2022-02" db="EMBL/GenBank/DDBJ databases">
        <title>Plant Genome Project.</title>
        <authorList>
            <person name="Zhang R.-G."/>
        </authorList>
    </citation>
    <scope>NUCLEOTIDE SEQUENCE</scope>
    <source>
        <strain evidence="1">AT1</strain>
    </source>
</reference>